<sequence length="456" mass="48257">MSSEKVCRGECLFGKCPHEHCIKFSQQNVEASDLRAEMNILTRGVMPGLKPGKSGFGVAVDIGTTTVVVYLYDPASAKCLNIKSRINAQASLGVDVISRIQFCRDQPDGLKKMNTAIVKELNELVTDALKEAGLAPAEVGECVITGNTTMLHLLANLSPVSMGVLPFKPLSTFGKVMPGKTLGLVLEEAECYLTPCMSAFVGGDITSALLATGFAQSGEICLLMDIGTNGEVAIGNRDFILSTSTAAGPAFEGAHISCGMAGVKGAINAVSALQGKLSMSIIGGGKPLGLCGSGLLDAVALMRRAGVIDETGRIADETGSRFVEERDGEFVITITDDIFISQKDIRELQTAKAAIAAGVLSLVREADMEISNISRVYLAGGFGNYMDQQSAQEIGLLSSEFKEIITVGNAAGAGAIMALFDAKCRKEMEQLRAVGKHVELGSNPYFMEKYVDCMYF</sequence>
<gene>
    <name evidence="3" type="ORF">CHK_1108</name>
</gene>
<dbReference type="PANTHER" id="PTHR42895">
    <property type="entry name" value="IRON-SULFUR CLUSTER-BINDING PROTEIN-RELATED"/>
    <property type="match status" value="1"/>
</dbReference>
<dbReference type="PANTHER" id="PTHR42895:SF1">
    <property type="entry name" value="IRON-SULFUR CLUSTER PROTEIN"/>
    <property type="match status" value="1"/>
</dbReference>
<dbReference type="SUPFAM" id="SSF53067">
    <property type="entry name" value="Actin-like ATPase domain"/>
    <property type="match status" value="1"/>
</dbReference>
<evidence type="ECO:0000259" key="2">
    <source>
        <dbReference type="Pfam" id="PF17651"/>
    </source>
</evidence>
<protein>
    <submittedName>
        <fullName evidence="3">Putative electron transfer protein</fullName>
    </submittedName>
</protein>
<keyword evidence="4" id="KW-1185">Reference proteome</keyword>
<dbReference type="InterPro" id="IPR041414">
    <property type="entry name" value="Raco-like_middle"/>
</dbReference>
<comment type="caution">
    <text evidence="3">The sequence shown here is derived from an EMBL/GenBank/DDBJ whole genome shotgun (WGS) entry which is preliminary data.</text>
</comment>
<dbReference type="STRING" id="270498.CHK_1108"/>
<name>A0A0M2NM59_9FIRM</name>
<feature type="domain" description="RACo C-terminal" evidence="1">
    <location>
        <begin position="219"/>
        <end position="455"/>
    </location>
</feature>
<feature type="domain" description="RACo-like middle region" evidence="2">
    <location>
        <begin position="56"/>
        <end position="216"/>
    </location>
</feature>
<dbReference type="Proteomes" id="UP000034076">
    <property type="component" value="Unassembled WGS sequence"/>
</dbReference>
<accession>A0A0M2NM59</accession>
<dbReference type="OrthoDB" id="9810588at2"/>
<evidence type="ECO:0000313" key="3">
    <source>
        <dbReference type="EMBL" id="KKI51320.1"/>
    </source>
</evidence>
<dbReference type="AlphaFoldDB" id="A0A0M2NM59"/>
<organism evidence="3 4">
    <name type="scientific">Christensenella hongkongensis</name>
    <dbReference type="NCBI Taxonomy" id="270498"/>
    <lineage>
        <taxon>Bacteria</taxon>
        <taxon>Bacillati</taxon>
        <taxon>Bacillota</taxon>
        <taxon>Clostridia</taxon>
        <taxon>Christensenellales</taxon>
        <taxon>Christensenellaceae</taxon>
        <taxon>Christensenella</taxon>
    </lineage>
</organism>
<dbReference type="InterPro" id="IPR043129">
    <property type="entry name" value="ATPase_NBD"/>
</dbReference>
<dbReference type="InterPro" id="IPR042259">
    <property type="entry name" value="Raco-like_middle_sf"/>
</dbReference>
<dbReference type="Pfam" id="PF17651">
    <property type="entry name" value="Raco_middle"/>
    <property type="match status" value="1"/>
</dbReference>
<dbReference type="Pfam" id="PF14574">
    <property type="entry name" value="RACo_C_ter"/>
    <property type="match status" value="1"/>
</dbReference>
<dbReference type="InterPro" id="IPR027980">
    <property type="entry name" value="RACo_C"/>
</dbReference>
<reference evidence="3 4" key="1">
    <citation type="submission" date="2015-04" db="EMBL/GenBank/DDBJ databases">
        <title>Draft genome sequence of bacteremic isolate Catabacter hongkongensis type strain HKU16T.</title>
        <authorList>
            <person name="Lau S.K."/>
            <person name="Teng J.L."/>
            <person name="Huang Y."/>
            <person name="Curreem S.O."/>
            <person name="Tsui S.K."/>
            <person name="Woo P.C."/>
        </authorList>
    </citation>
    <scope>NUCLEOTIDE SEQUENCE [LARGE SCALE GENOMIC DNA]</scope>
    <source>
        <strain evidence="3 4">HKU16</strain>
    </source>
</reference>
<dbReference type="PATRIC" id="fig|270498.16.peg.65"/>
<dbReference type="InterPro" id="IPR052911">
    <property type="entry name" value="Corrinoid_activation_enz"/>
</dbReference>
<evidence type="ECO:0000259" key="1">
    <source>
        <dbReference type="Pfam" id="PF14574"/>
    </source>
</evidence>
<dbReference type="RefSeq" id="WP_052740373.1">
    <property type="nucleotide sequence ID" value="NZ_LAYJ01000078.1"/>
</dbReference>
<proteinExistence type="predicted"/>
<dbReference type="Gene3D" id="3.30.420.480">
    <property type="entry name" value="Domain of unknown function (DUF4445)"/>
    <property type="match status" value="1"/>
</dbReference>
<dbReference type="EMBL" id="LAYJ01000078">
    <property type="protein sequence ID" value="KKI51320.1"/>
    <property type="molecule type" value="Genomic_DNA"/>
</dbReference>
<evidence type="ECO:0000313" key="4">
    <source>
        <dbReference type="Proteomes" id="UP000034076"/>
    </source>
</evidence>